<comment type="caution">
    <text evidence="1">The sequence shown here is derived from an EMBL/GenBank/DDBJ whole genome shotgun (WGS) entry which is preliminary data.</text>
</comment>
<dbReference type="AlphaFoldDB" id="A0A9D2B7W1"/>
<gene>
    <name evidence="1" type="ORF">H9736_04500</name>
</gene>
<reference evidence="1" key="2">
    <citation type="submission" date="2021-04" db="EMBL/GenBank/DDBJ databases">
        <authorList>
            <person name="Gilroy R."/>
        </authorList>
    </citation>
    <scope>NUCLEOTIDE SEQUENCE</scope>
    <source>
        <strain evidence="1">CHK188-5543</strain>
    </source>
</reference>
<reference evidence="1" key="1">
    <citation type="journal article" date="2021" name="PeerJ">
        <title>Extensive microbial diversity within the chicken gut microbiome revealed by metagenomics and culture.</title>
        <authorList>
            <person name="Gilroy R."/>
            <person name="Ravi A."/>
            <person name="Getino M."/>
            <person name="Pursley I."/>
            <person name="Horton D.L."/>
            <person name="Alikhan N.F."/>
            <person name="Baker D."/>
            <person name="Gharbi K."/>
            <person name="Hall N."/>
            <person name="Watson M."/>
            <person name="Adriaenssens E.M."/>
            <person name="Foster-Nyarko E."/>
            <person name="Jarju S."/>
            <person name="Secka A."/>
            <person name="Antonio M."/>
            <person name="Oren A."/>
            <person name="Chaudhuri R.R."/>
            <person name="La Ragione R."/>
            <person name="Hildebrand F."/>
            <person name="Pallen M.J."/>
        </authorList>
    </citation>
    <scope>NUCLEOTIDE SEQUENCE</scope>
    <source>
        <strain evidence="1">CHK188-5543</strain>
    </source>
</reference>
<dbReference type="EMBL" id="DXES01000097">
    <property type="protein sequence ID" value="HIX65489.1"/>
    <property type="molecule type" value="Genomic_DNA"/>
</dbReference>
<name>A0A9D2B7W1_9FIRM</name>
<evidence type="ECO:0000313" key="1">
    <source>
        <dbReference type="EMBL" id="HIX65489.1"/>
    </source>
</evidence>
<sequence>MEKKTTKPGSLTFKGRPLVRSGNTIYYGDPGDDYVAMLQILAEEPFQETRLPSRVSVQIWATDDTLRPKERIVKKTEKNTLYDALNIASIWLERQLAEKSS</sequence>
<evidence type="ECO:0000313" key="2">
    <source>
        <dbReference type="Proteomes" id="UP000886800"/>
    </source>
</evidence>
<protein>
    <submittedName>
        <fullName evidence="1">Uncharacterized protein</fullName>
    </submittedName>
</protein>
<accession>A0A9D2B7W1</accession>
<proteinExistence type="predicted"/>
<organism evidence="1 2">
    <name type="scientific">Candidatus Anaerotruncus excrementipullorum</name>
    <dbReference type="NCBI Taxonomy" id="2838465"/>
    <lineage>
        <taxon>Bacteria</taxon>
        <taxon>Bacillati</taxon>
        <taxon>Bacillota</taxon>
        <taxon>Clostridia</taxon>
        <taxon>Eubacteriales</taxon>
        <taxon>Oscillospiraceae</taxon>
        <taxon>Anaerotruncus</taxon>
    </lineage>
</organism>
<dbReference type="Proteomes" id="UP000886800">
    <property type="component" value="Unassembled WGS sequence"/>
</dbReference>